<dbReference type="PROSITE" id="PS50893">
    <property type="entry name" value="ABC_TRANSPORTER_2"/>
    <property type="match status" value="1"/>
</dbReference>
<evidence type="ECO:0000259" key="5">
    <source>
        <dbReference type="PROSITE" id="PS50893"/>
    </source>
</evidence>
<keyword evidence="4" id="KW-0067">ATP-binding</keyword>
<dbReference type="OrthoDB" id="9807242at2"/>
<dbReference type="AlphaFoldDB" id="A0A916VUN7"/>
<dbReference type="SUPFAM" id="SSF52540">
    <property type="entry name" value="P-loop containing nucleoside triphosphate hydrolases"/>
    <property type="match status" value="1"/>
</dbReference>
<gene>
    <name evidence="6" type="ORF">GCM10011499_02330</name>
</gene>
<dbReference type="InterPro" id="IPR017871">
    <property type="entry name" value="ABC_transporter-like_CS"/>
</dbReference>
<evidence type="ECO:0000256" key="2">
    <source>
        <dbReference type="ARBA" id="ARBA00022448"/>
    </source>
</evidence>
<evidence type="ECO:0000256" key="1">
    <source>
        <dbReference type="ARBA" id="ARBA00005417"/>
    </source>
</evidence>
<evidence type="ECO:0000256" key="4">
    <source>
        <dbReference type="ARBA" id="ARBA00022840"/>
    </source>
</evidence>
<dbReference type="InterPro" id="IPR003439">
    <property type="entry name" value="ABC_transporter-like_ATP-bd"/>
</dbReference>
<accession>A0A916VUN7</accession>
<dbReference type="PROSITE" id="PS00211">
    <property type="entry name" value="ABC_TRANSPORTER_1"/>
    <property type="match status" value="1"/>
</dbReference>
<dbReference type="Gene3D" id="3.40.50.300">
    <property type="entry name" value="P-loop containing nucleotide triphosphate hydrolases"/>
    <property type="match status" value="1"/>
</dbReference>
<protein>
    <submittedName>
        <fullName evidence="6">ABC transporter ATPase</fullName>
    </submittedName>
</protein>
<evidence type="ECO:0000313" key="6">
    <source>
        <dbReference type="EMBL" id="GGA36528.1"/>
    </source>
</evidence>
<feature type="domain" description="ABC transporter" evidence="5">
    <location>
        <begin position="10"/>
        <end position="239"/>
    </location>
</feature>
<dbReference type="InterPro" id="IPR050166">
    <property type="entry name" value="ABC_transporter_ATP-bind"/>
</dbReference>
<comment type="similarity">
    <text evidence="1">Belongs to the ABC transporter superfamily.</text>
</comment>
<dbReference type="PANTHER" id="PTHR42788:SF13">
    <property type="entry name" value="ALIPHATIC SULFONATES IMPORT ATP-BINDING PROTEIN SSUB"/>
    <property type="match status" value="1"/>
</dbReference>
<keyword evidence="3" id="KW-0547">Nucleotide-binding</keyword>
<dbReference type="PANTHER" id="PTHR42788">
    <property type="entry name" value="TAURINE IMPORT ATP-BINDING PROTEIN-RELATED"/>
    <property type="match status" value="1"/>
</dbReference>
<reference evidence="6 7" key="1">
    <citation type="journal article" date="2014" name="Int. J. Syst. Evol. Microbiol.">
        <title>Complete genome sequence of Corynebacterium casei LMG S-19264T (=DSM 44701T), isolated from a smear-ripened cheese.</title>
        <authorList>
            <consortium name="US DOE Joint Genome Institute (JGI-PGF)"/>
            <person name="Walter F."/>
            <person name="Albersmeier A."/>
            <person name="Kalinowski J."/>
            <person name="Ruckert C."/>
        </authorList>
    </citation>
    <scope>NUCLEOTIDE SEQUENCE [LARGE SCALE GENOMIC DNA]</scope>
    <source>
        <strain evidence="6 7">CGMCC 1.15896</strain>
    </source>
</reference>
<name>A0A916VUN7_9HYPH</name>
<evidence type="ECO:0000256" key="3">
    <source>
        <dbReference type="ARBA" id="ARBA00022741"/>
    </source>
</evidence>
<keyword evidence="2" id="KW-0813">Transport</keyword>
<dbReference type="Pfam" id="PF00005">
    <property type="entry name" value="ABC_tran"/>
    <property type="match status" value="1"/>
</dbReference>
<dbReference type="RefSeq" id="WP_127070629.1">
    <property type="nucleotide sequence ID" value="NZ_BMKB01000001.1"/>
</dbReference>
<dbReference type="InterPro" id="IPR003593">
    <property type="entry name" value="AAA+_ATPase"/>
</dbReference>
<dbReference type="Proteomes" id="UP000596977">
    <property type="component" value="Unassembled WGS sequence"/>
</dbReference>
<dbReference type="SMART" id="SM00382">
    <property type="entry name" value="AAA"/>
    <property type="match status" value="1"/>
</dbReference>
<dbReference type="GO" id="GO:0005524">
    <property type="term" value="F:ATP binding"/>
    <property type="evidence" value="ECO:0007669"/>
    <property type="project" value="UniProtKB-KW"/>
</dbReference>
<organism evidence="6 7">
    <name type="scientific">Pelagibacterium lentulum</name>
    <dbReference type="NCBI Taxonomy" id="2029865"/>
    <lineage>
        <taxon>Bacteria</taxon>
        <taxon>Pseudomonadati</taxon>
        <taxon>Pseudomonadota</taxon>
        <taxon>Alphaproteobacteria</taxon>
        <taxon>Hyphomicrobiales</taxon>
        <taxon>Devosiaceae</taxon>
        <taxon>Pelagibacterium</taxon>
    </lineage>
</organism>
<sequence>MTEKPSQPALEFAGVSKTFDPADARPAVSNIDFALPQGMFISLLGPSGCGKTTLLRLADGLIAPDSGTIAAFGAPPRPGPEIGFVFQSFRLIPWASVAANVEFSLRSLPLSKAERTERALHWLEKVGLSRFAQSWPDTLSGGMKQRVALARAFAPNPSLLLMDEPFASLDAQTRELMQAELLSLWSEQKASVLFVTHSVDEALLLSDTILLMGTRPGRIVETLTVDLERPRDPDAIRADTRFIALRQHLSKKMRELVLSDPQSDFYGR</sequence>
<dbReference type="GO" id="GO:0016887">
    <property type="term" value="F:ATP hydrolysis activity"/>
    <property type="evidence" value="ECO:0007669"/>
    <property type="project" value="InterPro"/>
</dbReference>
<evidence type="ECO:0000313" key="7">
    <source>
        <dbReference type="Proteomes" id="UP000596977"/>
    </source>
</evidence>
<keyword evidence="7" id="KW-1185">Reference proteome</keyword>
<proteinExistence type="inferred from homology"/>
<comment type="caution">
    <text evidence="6">The sequence shown here is derived from an EMBL/GenBank/DDBJ whole genome shotgun (WGS) entry which is preliminary data.</text>
</comment>
<dbReference type="EMBL" id="BMKB01000001">
    <property type="protein sequence ID" value="GGA36528.1"/>
    <property type="molecule type" value="Genomic_DNA"/>
</dbReference>
<dbReference type="CDD" id="cd03293">
    <property type="entry name" value="ABC_NrtD_SsuB_transporters"/>
    <property type="match status" value="1"/>
</dbReference>
<dbReference type="InterPro" id="IPR027417">
    <property type="entry name" value="P-loop_NTPase"/>
</dbReference>